<protein>
    <submittedName>
        <fullName evidence="1">Uncharacterized protein</fullName>
    </submittedName>
</protein>
<sequence length="140" mass="14771">MCTRTMYVPDVARFGFHVPVTRRAVSAGRALPANQVCAPRPAASWWKLITEIGMPSAVAPNASSNVPPLVQSTPEQKMFVAGLGISSTTIDPAGRPFPHAGRHGLSPAGSGVVAPSRCGDRAHSRAQSTRICTGSCHQQW</sequence>
<dbReference type="EMBL" id="JBHTEY010000004">
    <property type="protein sequence ID" value="MFC7617658.1"/>
    <property type="molecule type" value="Genomic_DNA"/>
</dbReference>
<reference evidence="2" key="1">
    <citation type="journal article" date="2019" name="Int. J. Syst. Evol. Microbiol.">
        <title>The Global Catalogue of Microorganisms (GCM) 10K type strain sequencing project: providing services to taxonomists for standard genome sequencing and annotation.</title>
        <authorList>
            <consortium name="The Broad Institute Genomics Platform"/>
            <consortium name="The Broad Institute Genome Sequencing Center for Infectious Disease"/>
            <person name="Wu L."/>
            <person name="Ma J."/>
        </authorList>
    </citation>
    <scope>NUCLEOTIDE SEQUENCE [LARGE SCALE GENOMIC DNA]</scope>
    <source>
        <strain evidence="2">JCM 17695</strain>
    </source>
</reference>
<evidence type="ECO:0000313" key="2">
    <source>
        <dbReference type="Proteomes" id="UP001596512"/>
    </source>
</evidence>
<organism evidence="1 2">
    <name type="scientific">Actinokineospora soli</name>
    <dbReference type="NCBI Taxonomy" id="1048753"/>
    <lineage>
        <taxon>Bacteria</taxon>
        <taxon>Bacillati</taxon>
        <taxon>Actinomycetota</taxon>
        <taxon>Actinomycetes</taxon>
        <taxon>Pseudonocardiales</taxon>
        <taxon>Pseudonocardiaceae</taxon>
        <taxon>Actinokineospora</taxon>
    </lineage>
</organism>
<keyword evidence="2" id="KW-1185">Reference proteome</keyword>
<accession>A0ABW2TYZ2</accession>
<proteinExistence type="predicted"/>
<evidence type="ECO:0000313" key="1">
    <source>
        <dbReference type="EMBL" id="MFC7617658.1"/>
    </source>
</evidence>
<dbReference type="Proteomes" id="UP001596512">
    <property type="component" value="Unassembled WGS sequence"/>
</dbReference>
<name>A0ABW2TYZ2_9PSEU</name>
<comment type="caution">
    <text evidence="1">The sequence shown here is derived from an EMBL/GenBank/DDBJ whole genome shotgun (WGS) entry which is preliminary data.</text>
</comment>
<gene>
    <name evidence="1" type="ORF">ACFQV2_33885</name>
</gene>